<dbReference type="Proteomes" id="UP000253083">
    <property type="component" value="Unassembled WGS sequence"/>
</dbReference>
<proteinExistence type="predicted"/>
<organism evidence="3 4">
    <name type="scientific">Arenicella xantha</name>
    <dbReference type="NCBI Taxonomy" id="644221"/>
    <lineage>
        <taxon>Bacteria</taxon>
        <taxon>Pseudomonadati</taxon>
        <taxon>Pseudomonadota</taxon>
        <taxon>Gammaproteobacteria</taxon>
        <taxon>Arenicellales</taxon>
        <taxon>Arenicellaceae</taxon>
        <taxon>Arenicella</taxon>
    </lineage>
</organism>
<dbReference type="Gene3D" id="3.90.226.10">
    <property type="entry name" value="2-enoyl-CoA Hydratase, Chain A, domain 1"/>
    <property type="match status" value="1"/>
</dbReference>
<dbReference type="Pfam" id="PF11918">
    <property type="entry name" value="Peptidase_S41_N"/>
    <property type="match status" value="1"/>
</dbReference>
<gene>
    <name evidence="3" type="ORF">DFR28_10652</name>
</gene>
<dbReference type="InParanoid" id="A0A395JGH4"/>
<keyword evidence="1" id="KW-0732">Signal</keyword>
<dbReference type="GO" id="GO:0008236">
    <property type="term" value="F:serine-type peptidase activity"/>
    <property type="evidence" value="ECO:0007669"/>
    <property type="project" value="InterPro"/>
</dbReference>
<accession>A0A395JGH4</accession>
<evidence type="ECO:0000259" key="2">
    <source>
        <dbReference type="SMART" id="SM00245"/>
    </source>
</evidence>
<feature type="chain" id="PRO_5017462999" evidence="1">
    <location>
        <begin position="24"/>
        <end position="321"/>
    </location>
</feature>
<evidence type="ECO:0000256" key="1">
    <source>
        <dbReference type="SAM" id="SignalP"/>
    </source>
</evidence>
<dbReference type="Pfam" id="PF03572">
    <property type="entry name" value="Peptidase_S41"/>
    <property type="match status" value="1"/>
</dbReference>
<dbReference type="SMART" id="SM00245">
    <property type="entry name" value="TSPc"/>
    <property type="match status" value="1"/>
</dbReference>
<dbReference type="AlphaFoldDB" id="A0A395JGH4"/>
<dbReference type="InterPro" id="IPR029045">
    <property type="entry name" value="ClpP/crotonase-like_dom_sf"/>
</dbReference>
<dbReference type="GO" id="GO:0006508">
    <property type="term" value="P:proteolysis"/>
    <property type="evidence" value="ECO:0007669"/>
    <property type="project" value="InterPro"/>
</dbReference>
<dbReference type="EMBL" id="QNRT01000006">
    <property type="protein sequence ID" value="RBP48566.1"/>
    <property type="molecule type" value="Genomic_DNA"/>
</dbReference>
<dbReference type="PANTHER" id="PTHR11261">
    <property type="entry name" value="INTERPHOTORECEPTOR RETINOID-BINDING PROTEIN"/>
    <property type="match status" value="1"/>
</dbReference>
<evidence type="ECO:0000313" key="3">
    <source>
        <dbReference type="EMBL" id="RBP48566.1"/>
    </source>
</evidence>
<reference evidence="3 4" key="1">
    <citation type="submission" date="2018-06" db="EMBL/GenBank/DDBJ databases">
        <title>Genomic Encyclopedia of Type Strains, Phase IV (KMG-IV): sequencing the most valuable type-strain genomes for metagenomic binning, comparative biology and taxonomic classification.</title>
        <authorList>
            <person name="Goeker M."/>
        </authorList>
    </citation>
    <scope>NUCLEOTIDE SEQUENCE [LARGE SCALE GENOMIC DNA]</scope>
    <source>
        <strain evidence="3 4">DSM 24032</strain>
    </source>
</reference>
<protein>
    <submittedName>
        <fullName evidence="3">Peptidase S41-like protein</fullName>
    </submittedName>
</protein>
<sequence>MKILSVACATLLFCVMTIGASNASESSQTRLPTEVISSTITQVSELLTENYVYPQVAAQMRDFLNQQLLAGNYKNSHSLRELISLIESDLQKVSSDGHINLMLAEDSTDRTSNVLPKTKSRKLITAEIISTSSDGRNIGYLKINSFSGHPETKDLLISAMKSIANSDSLIIDLRENGGGDPNLVALLSSYFVEDGTPLWNIIDRNGNPTLEVISPANQEKFMGQLCILTSYKTYSAAEAFAYTLKHLDRAYIVGEATGGGAHLIDTKRVNDAIDMRVPVVRAYNPITKSNWEGRGVIPALTVKALHAKSAAIAYLHGETTQ</sequence>
<dbReference type="SUPFAM" id="SSF52096">
    <property type="entry name" value="ClpP/crotonase"/>
    <property type="match status" value="1"/>
</dbReference>
<keyword evidence="4" id="KW-1185">Reference proteome</keyword>
<feature type="signal peptide" evidence="1">
    <location>
        <begin position="1"/>
        <end position="23"/>
    </location>
</feature>
<name>A0A395JGH4_9GAMM</name>
<dbReference type="Gene3D" id="3.30.750.44">
    <property type="match status" value="1"/>
</dbReference>
<dbReference type="RefSeq" id="WP_113955598.1">
    <property type="nucleotide sequence ID" value="NZ_QNRT01000006.1"/>
</dbReference>
<comment type="caution">
    <text evidence="3">The sequence shown here is derived from an EMBL/GenBank/DDBJ whole genome shotgun (WGS) entry which is preliminary data.</text>
</comment>
<evidence type="ECO:0000313" key="4">
    <source>
        <dbReference type="Proteomes" id="UP000253083"/>
    </source>
</evidence>
<dbReference type="CDD" id="cd07563">
    <property type="entry name" value="Peptidase_S41_IRBP"/>
    <property type="match status" value="1"/>
</dbReference>
<dbReference type="PANTHER" id="PTHR11261:SF3">
    <property type="entry name" value="RETINOL-BINDING PROTEIN 3"/>
    <property type="match status" value="1"/>
</dbReference>
<dbReference type="InterPro" id="IPR005151">
    <property type="entry name" value="Tail-specific_protease"/>
</dbReference>
<feature type="domain" description="Tail specific protease" evidence="2">
    <location>
        <begin position="107"/>
        <end position="303"/>
    </location>
</feature>
<dbReference type="OrthoDB" id="9758793at2"/>